<dbReference type="SUPFAM" id="SSF50249">
    <property type="entry name" value="Nucleic acid-binding proteins"/>
    <property type="match status" value="1"/>
</dbReference>
<dbReference type="EMBL" id="VEPZ02001661">
    <property type="protein sequence ID" value="KAE8663995.1"/>
    <property type="molecule type" value="Genomic_DNA"/>
</dbReference>
<evidence type="ECO:0000259" key="9">
    <source>
        <dbReference type="Pfam" id="PF01336"/>
    </source>
</evidence>
<evidence type="ECO:0000256" key="4">
    <source>
        <dbReference type="ARBA" id="ARBA00022454"/>
    </source>
</evidence>
<comment type="caution">
    <text evidence="10">The sequence shown here is derived from an EMBL/GenBank/DDBJ whole genome shotgun (WGS) entry which is preliminary data.</text>
</comment>
<gene>
    <name evidence="10" type="ORF">F3Y22_tig00112857pilonHSYRG00115</name>
</gene>
<dbReference type="InterPro" id="IPR012340">
    <property type="entry name" value="NA-bd_OB-fold"/>
</dbReference>
<accession>A0A6A2X9Q4</accession>
<dbReference type="AlphaFoldDB" id="A0A6A2X9Q4"/>
<evidence type="ECO:0000313" key="11">
    <source>
        <dbReference type="Proteomes" id="UP000436088"/>
    </source>
</evidence>
<evidence type="ECO:0000313" key="10">
    <source>
        <dbReference type="EMBL" id="KAE8663995.1"/>
    </source>
</evidence>
<feature type="domain" description="OB" evidence="9">
    <location>
        <begin position="43"/>
        <end position="134"/>
    </location>
</feature>
<keyword evidence="5" id="KW-0779">Telomere</keyword>
<dbReference type="Proteomes" id="UP000436088">
    <property type="component" value="Unassembled WGS sequence"/>
</dbReference>
<evidence type="ECO:0000256" key="1">
    <source>
        <dbReference type="ARBA" id="ARBA00004123"/>
    </source>
</evidence>
<organism evidence="10 11">
    <name type="scientific">Hibiscus syriacus</name>
    <name type="common">Rose of Sharon</name>
    <dbReference type="NCBI Taxonomy" id="106335"/>
    <lineage>
        <taxon>Eukaryota</taxon>
        <taxon>Viridiplantae</taxon>
        <taxon>Streptophyta</taxon>
        <taxon>Embryophyta</taxon>
        <taxon>Tracheophyta</taxon>
        <taxon>Spermatophyta</taxon>
        <taxon>Magnoliopsida</taxon>
        <taxon>eudicotyledons</taxon>
        <taxon>Gunneridae</taxon>
        <taxon>Pentapetalae</taxon>
        <taxon>rosids</taxon>
        <taxon>malvids</taxon>
        <taxon>Malvales</taxon>
        <taxon>Malvaceae</taxon>
        <taxon>Malvoideae</taxon>
        <taxon>Hibiscus</taxon>
    </lineage>
</organism>
<evidence type="ECO:0000256" key="2">
    <source>
        <dbReference type="ARBA" id="ARBA00004574"/>
    </source>
</evidence>
<evidence type="ECO:0000256" key="3">
    <source>
        <dbReference type="ARBA" id="ARBA00017411"/>
    </source>
</evidence>
<reference evidence="10" key="1">
    <citation type="submission" date="2019-09" db="EMBL/GenBank/DDBJ databases">
        <title>Draft genome information of white flower Hibiscus syriacus.</title>
        <authorList>
            <person name="Kim Y.-M."/>
        </authorList>
    </citation>
    <scope>NUCLEOTIDE SEQUENCE [LARGE SCALE GENOMIC DNA]</scope>
    <source>
        <strain evidence="10">YM2019G1</strain>
    </source>
</reference>
<keyword evidence="4" id="KW-0158">Chromosome</keyword>
<dbReference type="GO" id="GO:0000781">
    <property type="term" value="C:chromosome, telomeric region"/>
    <property type="evidence" value="ECO:0007669"/>
    <property type="project" value="UniProtKB-SubCell"/>
</dbReference>
<evidence type="ECO:0000256" key="5">
    <source>
        <dbReference type="ARBA" id="ARBA00022895"/>
    </source>
</evidence>
<protein>
    <recommendedName>
        <fullName evidence="3">CST complex subunit STN1</fullName>
    </recommendedName>
    <alternativeName>
        <fullName evidence="8">Suppressor of cdc thirteen homolog</fullName>
    </alternativeName>
</protein>
<dbReference type="InterPro" id="IPR004365">
    <property type="entry name" value="NA-bd_OB_tRNA"/>
</dbReference>
<evidence type="ECO:0000256" key="6">
    <source>
        <dbReference type="ARBA" id="ARBA00023125"/>
    </source>
</evidence>
<dbReference type="OrthoDB" id="77828at2759"/>
<evidence type="ECO:0000256" key="8">
    <source>
        <dbReference type="ARBA" id="ARBA00030039"/>
    </source>
</evidence>
<dbReference type="GO" id="GO:0016853">
    <property type="term" value="F:isomerase activity"/>
    <property type="evidence" value="ECO:0007669"/>
    <property type="project" value="UniProtKB-KW"/>
</dbReference>
<sequence length="159" mass="17721">MAQQPPSMLNVHVRLLGFSLRSITPSPGCSSVFKLNGKPISRVEVLGVVTSRDCKPNKFLRFTLDDATETITCILWLNHLSSHFFFDRQPGTLRVIADLAKRFADDLQIGEVARVRGNVGSYRGDLQVTVSDVVIESDPNAETLHWLDCISLARLCYFA</sequence>
<proteinExistence type="predicted"/>
<keyword evidence="10" id="KW-0413">Isomerase</keyword>
<name>A0A6A2X9Q4_HIBSY</name>
<dbReference type="PANTHER" id="PTHR13989:SF33">
    <property type="entry name" value="CST COMPLEX SUBUNIT STN1"/>
    <property type="match status" value="1"/>
</dbReference>
<dbReference type="InterPro" id="IPR040260">
    <property type="entry name" value="RFA2-like"/>
</dbReference>
<keyword evidence="7" id="KW-0539">Nucleus</keyword>
<dbReference type="Gene3D" id="2.40.50.140">
    <property type="entry name" value="Nucleic acid-binding proteins"/>
    <property type="match status" value="1"/>
</dbReference>
<dbReference type="GO" id="GO:0003677">
    <property type="term" value="F:DNA binding"/>
    <property type="evidence" value="ECO:0007669"/>
    <property type="project" value="UniProtKB-KW"/>
</dbReference>
<dbReference type="Pfam" id="PF01336">
    <property type="entry name" value="tRNA_anti-codon"/>
    <property type="match status" value="1"/>
</dbReference>
<keyword evidence="6" id="KW-0238">DNA-binding</keyword>
<comment type="subcellular location">
    <subcellularLocation>
        <location evidence="2">Chromosome</location>
        <location evidence="2">Telomere</location>
    </subcellularLocation>
    <subcellularLocation>
        <location evidence="1">Nucleus</location>
    </subcellularLocation>
</comment>
<dbReference type="GO" id="GO:0005634">
    <property type="term" value="C:nucleus"/>
    <property type="evidence" value="ECO:0007669"/>
    <property type="project" value="UniProtKB-SubCell"/>
</dbReference>
<dbReference type="PANTHER" id="PTHR13989">
    <property type="entry name" value="REPLICATION PROTEIN A-RELATED"/>
    <property type="match status" value="1"/>
</dbReference>
<keyword evidence="11" id="KW-1185">Reference proteome</keyword>
<evidence type="ECO:0000256" key="7">
    <source>
        <dbReference type="ARBA" id="ARBA00023242"/>
    </source>
</evidence>